<keyword evidence="2" id="KW-0732">Signal</keyword>
<reference evidence="3 4" key="1">
    <citation type="submission" date="2018-05" db="EMBL/GenBank/DDBJ databases">
        <title>Genomic Encyclopedia of Archaeal and Bacterial Type Strains, Phase II (KMG-II): from individual species to whole genera.</title>
        <authorList>
            <person name="Goeker M."/>
        </authorList>
    </citation>
    <scope>NUCLEOTIDE SEQUENCE [LARGE SCALE GENOMIC DNA]</scope>
    <source>
        <strain evidence="3 4">DSM 19975</strain>
    </source>
</reference>
<dbReference type="PROSITE" id="PS00383">
    <property type="entry name" value="TYR_PHOSPHATASE_1"/>
    <property type="match status" value="1"/>
</dbReference>
<feature type="chain" id="PRO_5016369679" evidence="2">
    <location>
        <begin position="36"/>
        <end position="288"/>
    </location>
</feature>
<dbReference type="Proteomes" id="UP000245678">
    <property type="component" value="Unassembled WGS sequence"/>
</dbReference>
<evidence type="ECO:0000256" key="1">
    <source>
        <dbReference type="ARBA" id="ARBA00009580"/>
    </source>
</evidence>
<dbReference type="InterPro" id="IPR016130">
    <property type="entry name" value="Tyr_Pase_AS"/>
</dbReference>
<protein>
    <submittedName>
        <fullName evidence="3">Protein-tyrosine phosphatase</fullName>
    </submittedName>
</protein>
<evidence type="ECO:0000256" key="2">
    <source>
        <dbReference type="SAM" id="SignalP"/>
    </source>
</evidence>
<comment type="caution">
    <text evidence="3">The sequence shown here is derived from an EMBL/GenBank/DDBJ whole genome shotgun (WGS) entry which is preliminary data.</text>
</comment>
<evidence type="ECO:0000313" key="3">
    <source>
        <dbReference type="EMBL" id="PWK78299.1"/>
    </source>
</evidence>
<keyword evidence="4" id="KW-1185">Reference proteome</keyword>
<proteinExistence type="inferred from homology"/>
<name>A0A316HAR5_9SPHI</name>
<dbReference type="PANTHER" id="PTHR31126">
    <property type="entry name" value="TYROSINE-PROTEIN PHOSPHATASE"/>
    <property type="match status" value="1"/>
</dbReference>
<organism evidence="3 4">
    <name type="scientific">Mucilaginibacter oryzae</name>
    <dbReference type="NCBI Taxonomy" id="468058"/>
    <lineage>
        <taxon>Bacteria</taxon>
        <taxon>Pseudomonadati</taxon>
        <taxon>Bacteroidota</taxon>
        <taxon>Sphingobacteriia</taxon>
        <taxon>Sphingobacteriales</taxon>
        <taxon>Sphingobacteriaceae</taxon>
        <taxon>Mucilaginibacter</taxon>
    </lineage>
</organism>
<dbReference type="PANTHER" id="PTHR31126:SF1">
    <property type="entry name" value="TYROSINE SPECIFIC PROTEIN PHOSPHATASES DOMAIN-CONTAINING PROTEIN"/>
    <property type="match status" value="1"/>
</dbReference>
<dbReference type="AlphaFoldDB" id="A0A316HAR5"/>
<dbReference type="InterPro" id="IPR029021">
    <property type="entry name" value="Prot-tyrosine_phosphatase-like"/>
</dbReference>
<dbReference type="EMBL" id="QGHA01000003">
    <property type="protein sequence ID" value="PWK78299.1"/>
    <property type="molecule type" value="Genomic_DNA"/>
</dbReference>
<gene>
    <name evidence="3" type="ORF">LX99_02139</name>
</gene>
<sequence>MKQRPGLGPLFFPFKTDMRKLILILAVCLAGQAEAQIADSAKRKVELQGAVNFRDLGGYATKDGHHVKWGKVYRSADMSKLTDQDLVALAERKIAYDVDLRGTQESKQAPDRLNPNTDYILCPAGSDDANSNMMQSLRKTTHGDSVMTAYYANTTFLAERYKPFFGKLLAMPEDKSLVFHCTAGKDRTGIGAALLLYSLGVPYETIMKDYEASNYYRAAENRKSVNGMVKFMKIDENVAKDVLSVKKEYLDATFTAIKKQYGSIDNYLKTQIGLTDKDIKALRAKFLD</sequence>
<dbReference type="SUPFAM" id="SSF52799">
    <property type="entry name" value="(Phosphotyrosine protein) phosphatases II"/>
    <property type="match status" value="1"/>
</dbReference>
<dbReference type="InterPro" id="IPR026893">
    <property type="entry name" value="Tyr/Ser_Pase_IphP-type"/>
</dbReference>
<dbReference type="GO" id="GO:0004721">
    <property type="term" value="F:phosphoprotein phosphatase activity"/>
    <property type="evidence" value="ECO:0007669"/>
    <property type="project" value="InterPro"/>
</dbReference>
<comment type="similarity">
    <text evidence="1">Belongs to the protein-tyrosine phosphatase family.</text>
</comment>
<dbReference type="Pfam" id="PF13350">
    <property type="entry name" value="Y_phosphatase3"/>
    <property type="match status" value="1"/>
</dbReference>
<feature type="signal peptide" evidence="2">
    <location>
        <begin position="1"/>
        <end position="35"/>
    </location>
</feature>
<dbReference type="Gene3D" id="3.90.190.10">
    <property type="entry name" value="Protein tyrosine phosphatase superfamily"/>
    <property type="match status" value="1"/>
</dbReference>
<evidence type="ECO:0000313" key="4">
    <source>
        <dbReference type="Proteomes" id="UP000245678"/>
    </source>
</evidence>
<accession>A0A316HAR5</accession>